<organism evidence="2 3">
    <name type="scientific">Rangifer tarandus platyrhynchus</name>
    <name type="common">Svalbard reindeer</name>
    <dbReference type="NCBI Taxonomy" id="3082113"/>
    <lineage>
        <taxon>Eukaryota</taxon>
        <taxon>Metazoa</taxon>
        <taxon>Chordata</taxon>
        <taxon>Craniata</taxon>
        <taxon>Vertebrata</taxon>
        <taxon>Euteleostomi</taxon>
        <taxon>Mammalia</taxon>
        <taxon>Eutheria</taxon>
        <taxon>Laurasiatheria</taxon>
        <taxon>Artiodactyla</taxon>
        <taxon>Ruminantia</taxon>
        <taxon>Pecora</taxon>
        <taxon>Cervidae</taxon>
        <taxon>Odocoileinae</taxon>
        <taxon>Rangifer</taxon>
    </lineage>
</organism>
<name>A0ABN8XXD3_RANTA</name>
<proteinExistence type="predicted"/>
<feature type="compositionally biased region" description="Low complexity" evidence="1">
    <location>
        <begin position="101"/>
        <end position="110"/>
    </location>
</feature>
<dbReference type="Proteomes" id="UP001176941">
    <property type="component" value="Chromosome 10"/>
</dbReference>
<sequence length="128" mass="13126">VRCVRAGPTPALAEVQAPLGPASEEPAAPPAPSPCPEQRLGPHQARGTGSQTQAGRTGQRGADLVASTQRRPPPAVVLSAATITPRPGNGEPCPSGHAPVRQGRAQQATAERTRRDAAGCNQLVQPLR</sequence>
<feature type="non-terminal residue" evidence="2">
    <location>
        <position position="128"/>
    </location>
</feature>
<protein>
    <submittedName>
        <fullName evidence="2">Uncharacterized protein</fullName>
    </submittedName>
</protein>
<evidence type="ECO:0000256" key="1">
    <source>
        <dbReference type="SAM" id="MobiDB-lite"/>
    </source>
</evidence>
<accession>A0ABN8XXD3</accession>
<evidence type="ECO:0000313" key="3">
    <source>
        <dbReference type="Proteomes" id="UP001176941"/>
    </source>
</evidence>
<evidence type="ECO:0000313" key="2">
    <source>
        <dbReference type="EMBL" id="CAI9153748.1"/>
    </source>
</evidence>
<feature type="compositionally biased region" description="Low complexity" evidence="1">
    <location>
        <begin position="17"/>
        <end position="26"/>
    </location>
</feature>
<feature type="compositionally biased region" description="Polar residues" evidence="1">
    <location>
        <begin position="47"/>
        <end position="56"/>
    </location>
</feature>
<reference evidence="2" key="1">
    <citation type="submission" date="2023-04" db="EMBL/GenBank/DDBJ databases">
        <authorList>
            <consortium name="ELIXIR-Norway"/>
        </authorList>
    </citation>
    <scope>NUCLEOTIDE SEQUENCE [LARGE SCALE GENOMIC DNA]</scope>
</reference>
<gene>
    <name evidence="2" type="ORF">MRATA1EN1_LOCUS2710</name>
</gene>
<keyword evidence="3" id="KW-1185">Reference proteome</keyword>
<dbReference type="EMBL" id="OX459946">
    <property type="protein sequence ID" value="CAI9153748.1"/>
    <property type="molecule type" value="Genomic_DNA"/>
</dbReference>
<feature type="region of interest" description="Disordered" evidence="1">
    <location>
        <begin position="1"/>
        <end position="128"/>
    </location>
</feature>